<dbReference type="PROSITE" id="PS51078">
    <property type="entry name" value="ICLR_ED"/>
    <property type="match status" value="1"/>
</dbReference>
<keyword evidence="2" id="KW-0238">DNA-binding</keyword>
<dbReference type="PANTHER" id="PTHR30136">
    <property type="entry name" value="HELIX-TURN-HELIX TRANSCRIPTIONAL REGULATOR, ICLR FAMILY"/>
    <property type="match status" value="1"/>
</dbReference>
<feature type="domain" description="IclR-ED" evidence="5">
    <location>
        <begin position="68"/>
        <end position="218"/>
    </location>
</feature>
<dbReference type="SUPFAM" id="SSF55781">
    <property type="entry name" value="GAF domain-like"/>
    <property type="match status" value="1"/>
</dbReference>
<name>A0A6J6PSD3_9ZZZZ</name>
<evidence type="ECO:0000256" key="2">
    <source>
        <dbReference type="ARBA" id="ARBA00023125"/>
    </source>
</evidence>
<feature type="domain" description="HTH iclR-type" evidence="4">
    <location>
        <begin position="7"/>
        <end position="67"/>
    </location>
</feature>
<dbReference type="InterPro" id="IPR050707">
    <property type="entry name" value="HTH_MetabolicPath_Reg"/>
</dbReference>
<proteinExistence type="predicted"/>
<gene>
    <name evidence="6" type="ORF">UFOPK2602_00517</name>
    <name evidence="7" type="ORF">UFOPK2806_01756</name>
    <name evidence="8" type="ORF">UFOPK3417_01653</name>
    <name evidence="9" type="ORF">UFOPK4306_00869</name>
</gene>
<reference evidence="6" key="1">
    <citation type="submission" date="2020-05" db="EMBL/GenBank/DDBJ databases">
        <authorList>
            <person name="Chiriac C."/>
            <person name="Salcher M."/>
            <person name="Ghai R."/>
            <person name="Kavagutti S V."/>
        </authorList>
    </citation>
    <scope>NUCLEOTIDE SEQUENCE</scope>
</reference>
<evidence type="ECO:0000256" key="3">
    <source>
        <dbReference type="ARBA" id="ARBA00023163"/>
    </source>
</evidence>
<dbReference type="EMBL" id="CAEZYY010000026">
    <property type="protein sequence ID" value="CAB4762249.1"/>
    <property type="molecule type" value="Genomic_DNA"/>
</dbReference>
<dbReference type="InterPro" id="IPR029016">
    <property type="entry name" value="GAF-like_dom_sf"/>
</dbReference>
<dbReference type="GO" id="GO:0003700">
    <property type="term" value="F:DNA-binding transcription factor activity"/>
    <property type="evidence" value="ECO:0007669"/>
    <property type="project" value="TreeGrafter"/>
</dbReference>
<dbReference type="InterPro" id="IPR005471">
    <property type="entry name" value="Tscrpt_reg_IclR_N"/>
</dbReference>
<dbReference type="Pfam" id="PF01614">
    <property type="entry name" value="IclR_C"/>
    <property type="match status" value="2"/>
</dbReference>
<dbReference type="EMBL" id="CAFBQP010000026">
    <property type="protein sequence ID" value="CAB5059432.1"/>
    <property type="molecule type" value="Genomic_DNA"/>
</dbReference>
<evidence type="ECO:0000313" key="6">
    <source>
        <dbReference type="EMBL" id="CAB4699665.1"/>
    </source>
</evidence>
<keyword evidence="1" id="KW-0805">Transcription regulation</keyword>
<dbReference type="SUPFAM" id="SSF46785">
    <property type="entry name" value="Winged helix' DNA-binding domain"/>
    <property type="match status" value="1"/>
</dbReference>
<dbReference type="EMBL" id="CAFBLR010000196">
    <property type="protein sequence ID" value="CAB4883884.1"/>
    <property type="molecule type" value="Genomic_DNA"/>
</dbReference>
<dbReference type="GO" id="GO:0045892">
    <property type="term" value="P:negative regulation of DNA-templated transcription"/>
    <property type="evidence" value="ECO:0007669"/>
    <property type="project" value="TreeGrafter"/>
</dbReference>
<dbReference type="SMART" id="SM00346">
    <property type="entry name" value="HTH_ICLR"/>
    <property type="match status" value="1"/>
</dbReference>
<dbReference type="PANTHER" id="PTHR30136:SF39">
    <property type="entry name" value="TRANSCRIPTIONAL REGULATORY PROTEIN"/>
    <property type="match status" value="1"/>
</dbReference>
<dbReference type="EMBL" id="CAEZXX010000024">
    <property type="protein sequence ID" value="CAB4699665.1"/>
    <property type="molecule type" value="Genomic_DNA"/>
</dbReference>
<dbReference type="Gene3D" id="1.10.10.10">
    <property type="entry name" value="Winged helix-like DNA-binding domain superfamily/Winged helix DNA-binding domain"/>
    <property type="match status" value="1"/>
</dbReference>
<dbReference type="InterPro" id="IPR014757">
    <property type="entry name" value="Tscrpt_reg_IclR_C"/>
</dbReference>
<evidence type="ECO:0000259" key="5">
    <source>
        <dbReference type="PROSITE" id="PS51078"/>
    </source>
</evidence>
<dbReference type="InterPro" id="IPR036388">
    <property type="entry name" value="WH-like_DNA-bd_sf"/>
</dbReference>
<evidence type="ECO:0000256" key="1">
    <source>
        <dbReference type="ARBA" id="ARBA00023015"/>
    </source>
</evidence>
<protein>
    <submittedName>
        <fullName evidence="6">Unannotated protein</fullName>
    </submittedName>
</protein>
<evidence type="ECO:0000313" key="8">
    <source>
        <dbReference type="EMBL" id="CAB4883884.1"/>
    </source>
</evidence>
<evidence type="ECO:0000259" key="4">
    <source>
        <dbReference type="PROSITE" id="PS51077"/>
    </source>
</evidence>
<dbReference type="InterPro" id="IPR036390">
    <property type="entry name" value="WH_DNA-bd_sf"/>
</dbReference>
<dbReference type="AlphaFoldDB" id="A0A6J6PSD3"/>
<dbReference type="Pfam" id="PF09339">
    <property type="entry name" value="HTH_IclR"/>
    <property type="match status" value="1"/>
</dbReference>
<accession>A0A6J6PSD3</accession>
<organism evidence="6">
    <name type="scientific">freshwater metagenome</name>
    <dbReference type="NCBI Taxonomy" id="449393"/>
    <lineage>
        <taxon>unclassified sequences</taxon>
        <taxon>metagenomes</taxon>
        <taxon>ecological metagenomes</taxon>
    </lineage>
</organism>
<sequence>MDSVSGVGVLDKAVALLHALEERGALGLADLQAAVGLPRATTHRLAVALEHHGLVRRDDEGRFELGLGLVGLGRAAAERLPVATAALPAMEALRDRTGESVQLYVLEGSGRRCVVSLQSTHGLRWIVPEGALLPLERGSAGRVLTAPPGRRNPGWVESVEEREKGVASVSAPVYGRSGTVVAALSVSGPVERLTRSPGRLLGKVVVAAAADIAVRLSS</sequence>
<evidence type="ECO:0000313" key="7">
    <source>
        <dbReference type="EMBL" id="CAB4762249.1"/>
    </source>
</evidence>
<dbReference type="GO" id="GO:0003677">
    <property type="term" value="F:DNA binding"/>
    <property type="evidence" value="ECO:0007669"/>
    <property type="project" value="UniProtKB-KW"/>
</dbReference>
<dbReference type="PROSITE" id="PS51077">
    <property type="entry name" value="HTH_ICLR"/>
    <property type="match status" value="1"/>
</dbReference>
<keyword evidence="3" id="KW-0804">Transcription</keyword>
<dbReference type="Gene3D" id="3.30.450.40">
    <property type="match status" value="2"/>
</dbReference>
<evidence type="ECO:0000313" key="9">
    <source>
        <dbReference type="EMBL" id="CAB5059432.1"/>
    </source>
</evidence>